<sequence>MSSLDASRNTVKHPASQETGFFIFRNLIKGIPLAAEGEEQHVKIKYFELWNDNLYIGTTAAEILHFVGIPPDPGDELGQPSFILASRSFDVTVSVSREEQEGEEGDLGAFLRRELVLPPPSEDGDDGFWNEEVFGRSSPLPKVLKGPGKG</sequence>
<dbReference type="Proteomes" id="UP001186974">
    <property type="component" value="Unassembled WGS sequence"/>
</dbReference>
<accession>A0ACC3DXC6</accession>
<proteinExistence type="predicted"/>
<comment type="caution">
    <text evidence="1">The sequence shown here is derived from an EMBL/GenBank/DDBJ whole genome shotgun (WGS) entry which is preliminary data.</text>
</comment>
<feature type="non-terminal residue" evidence="1">
    <location>
        <position position="150"/>
    </location>
</feature>
<organism evidence="1 2">
    <name type="scientific">Coniosporium uncinatum</name>
    <dbReference type="NCBI Taxonomy" id="93489"/>
    <lineage>
        <taxon>Eukaryota</taxon>
        <taxon>Fungi</taxon>
        <taxon>Dikarya</taxon>
        <taxon>Ascomycota</taxon>
        <taxon>Pezizomycotina</taxon>
        <taxon>Dothideomycetes</taxon>
        <taxon>Dothideomycetes incertae sedis</taxon>
        <taxon>Coniosporium</taxon>
    </lineage>
</organism>
<name>A0ACC3DXC6_9PEZI</name>
<reference evidence="1" key="1">
    <citation type="submission" date="2024-09" db="EMBL/GenBank/DDBJ databases">
        <title>Black Yeasts Isolated from many extreme environments.</title>
        <authorList>
            <person name="Coleine C."/>
            <person name="Stajich J.E."/>
            <person name="Selbmann L."/>
        </authorList>
    </citation>
    <scope>NUCLEOTIDE SEQUENCE</scope>
    <source>
        <strain evidence="1">CCFEE 5737</strain>
    </source>
</reference>
<evidence type="ECO:0000313" key="2">
    <source>
        <dbReference type="Proteomes" id="UP001186974"/>
    </source>
</evidence>
<dbReference type="EMBL" id="JAWDJW010000177">
    <property type="protein sequence ID" value="KAK3081392.1"/>
    <property type="molecule type" value="Genomic_DNA"/>
</dbReference>
<evidence type="ECO:0000313" key="1">
    <source>
        <dbReference type="EMBL" id="KAK3081392.1"/>
    </source>
</evidence>
<keyword evidence="2" id="KW-1185">Reference proteome</keyword>
<protein>
    <submittedName>
        <fullName evidence="1">Uncharacterized protein</fullName>
    </submittedName>
</protein>
<gene>
    <name evidence="1" type="ORF">LTS18_007132</name>
</gene>